<protein>
    <submittedName>
        <fullName evidence="1">Uncharacterized protein</fullName>
    </submittedName>
</protein>
<dbReference type="AlphaFoldDB" id="A0A212KHW7"/>
<accession>A0A212KHW7</accession>
<gene>
    <name evidence="1" type="ORF">KM92DES2_20024</name>
</gene>
<evidence type="ECO:0000313" key="1">
    <source>
        <dbReference type="EMBL" id="SBW11310.1"/>
    </source>
</evidence>
<reference evidence="1" key="1">
    <citation type="submission" date="2016-04" db="EMBL/GenBank/DDBJ databases">
        <authorList>
            <person name="Evans L.H."/>
            <person name="Alamgir A."/>
            <person name="Owens N."/>
            <person name="Weber N.D."/>
            <person name="Virtaneva K."/>
            <person name="Barbian K."/>
            <person name="Babar A."/>
            <person name="Rosenke K."/>
        </authorList>
    </citation>
    <scope>NUCLEOTIDE SEQUENCE</scope>
    <source>
        <strain evidence="1">92-2</strain>
    </source>
</reference>
<name>A0A212KHW7_9BACT</name>
<dbReference type="EMBL" id="FLUP01000002">
    <property type="protein sequence ID" value="SBW11310.1"/>
    <property type="molecule type" value="Genomic_DNA"/>
</dbReference>
<organism evidence="1">
    <name type="scientific">uncultured Desulfovibrio sp</name>
    <dbReference type="NCBI Taxonomy" id="167968"/>
    <lineage>
        <taxon>Bacteria</taxon>
        <taxon>Pseudomonadati</taxon>
        <taxon>Thermodesulfobacteriota</taxon>
        <taxon>Desulfovibrionia</taxon>
        <taxon>Desulfovibrionales</taxon>
        <taxon>Desulfovibrionaceae</taxon>
        <taxon>Desulfovibrio</taxon>
        <taxon>environmental samples</taxon>
    </lineage>
</organism>
<proteinExistence type="predicted"/>
<sequence>MNPPYLKPLLIINILLCKQPIEGGQRWHDILGTVIIGEALGSDLFKFQMARGNSLNLLLKKQKSARLLSLPQRTQVSINSG</sequence>